<dbReference type="Proteomes" id="UP000677228">
    <property type="component" value="Unassembled WGS sequence"/>
</dbReference>
<dbReference type="EMBL" id="CAJNOK010005035">
    <property type="protein sequence ID" value="CAF0958215.1"/>
    <property type="molecule type" value="Genomic_DNA"/>
</dbReference>
<dbReference type="AlphaFoldDB" id="A0A8S2I973"/>
<proteinExistence type="predicted"/>
<evidence type="ECO:0000313" key="3">
    <source>
        <dbReference type="EMBL" id="CAF3731182.1"/>
    </source>
</evidence>
<feature type="non-terminal residue" evidence="3">
    <location>
        <position position="1"/>
    </location>
</feature>
<name>A0A8S2I973_9BILA</name>
<evidence type="ECO:0000256" key="1">
    <source>
        <dbReference type="SAM" id="MobiDB-lite"/>
    </source>
</evidence>
<sequence length="91" mass="10576">MKTEKNPDLERPVADYKTKLDELRRAKATTVVKLEKEYVNTNVPGLNLPEKTKPCDKCEEFEKILDNERKSNTQLKRIIEQKDNGKRSTQG</sequence>
<dbReference type="EMBL" id="CAJOBA010005040">
    <property type="protein sequence ID" value="CAF3731182.1"/>
    <property type="molecule type" value="Genomic_DNA"/>
</dbReference>
<reference evidence="3" key="1">
    <citation type="submission" date="2021-02" db="EMBL/GenBank/DDBJ databases">
        <authorList>
            <person name="Nowell W R."/>
        </authorList>
    </citation>
    <scope>NUCLEOTIDE SEQUENCE</scope>
</reference>
<dbReference type="Proteomes" id="UP000682733">
    <property type="component" value="Unassembled WGS sequence"/>
</dbReference>
<evidence type="ECO:0000313" key="4">
    <source>
        <dbReference type="Proteomes" id="UP000682733"/>
    </source>
</evidence>
<gene>
    <name evidence="2" type="ORF">OVA965_LOCUS12496</name>
    <name evidence="3" type="ORF">TMI583_LOCUS12500</name>
</gene>
<accession>A0A8S2I973</accession>
<protein>
    <submittedName>
        <fullName evidence="3">Uncharacterized protein</fullName>
    </submittedName>
</protein>
<organism evidence="3 4">
    <name type="scientific">Didymodactylos carnosus</name>
    <dbReference type="NCBI Taxonomy" id="1234261"/>
    <lineage>
        <taxon>Eukaryota</taxon>
        <taxon>Metazoa</taxon>
        <taxon>Spiralia</taxon>
        <taxon>Gnathifera</taxon>
        <taxon>Rotifera</taxon>
        <taxon>Eurotatoria</taxon>
        <taxon>Bdelloidea</taxon>
        <taxon>Philodinida</taxon>
        <taxon>Philodinidae</taxon>
        <taxon>Didymodactylos</taxon>
    </lineage>
</organism>
<evidence type="ECO:0000313" key="2">
    <source>
        <dbReference type="EMBL" id="CAF0958215.1"/>
    </source>
</evidence>
<comment type="caution">
    <text evidence="3">The sequence shown here is derived from an EMBL/GenBank/DDBJ whole genome shotgun (WGS) entry which is preliminary data.</text>
</comment>
<feature type="region of interest" description="Disordered" evidence="1">
    <location>
        <begin position="72"/>
        <end position="91"/>
    </location>
</feature>